<dbReference type="Pfam" id="PF00072">
    <property type="entry name" value="Response_reg"/>
    <property type="match status" value="1"/>
</dbReference>
<dbReference type="SUPFAM" id="SSF47384">
    <property type="entry name" value="Homodimeric domain of signal transducing histidine kinase"/>
    <property type="match status" value="1"/>
</dbReference>
<dbReference type="InterPro" id="IPR005467">
    <property type="entry name" value="His_kinase_dom"/>
</dbReference>
<feature type="domain" description="Response regulatory" evidence="14">
    <location>
        <begin position="490"/>
        <end position="608"/>
    </location>
</feature>
<dbReference type="SMART" id="SM00387">
    <property type="entry name" value="HATPase_c"/>
    <property type="match status" value="1"/>
</dbReference>
<feature type="modified residue" description="4-aspartylphosphate" evidence="11">
    <location>
        <position position="541"/>
    </location>
</feature>
<dbReference type="Gene3D" id="1.10.287.130">
    <property type="match status" value="1"/>
</dbReference>
<dbReference type="EMBL" id="CACVAV010000020">
    <property type="protein sequence ID" value="CAA6801182.1"/>
    <property type="molecule type" value="Genomic_DNA"/>
</dbReference>
<evidence type="ECO:0000256" key="11">
    <source>
        <dbReference type="PROSITE-ProRule" id="PRU00169"/>
    </source>
</evidence>
<reference evidence="15" key="1">
    <citation type="submission" date="2020-01" db="EMBL/GenBank/DDBJ databases">
        <authorList>
            <person name="Meier V. D."/>
            <person name="Meier V D."/>
        </authorList>
    </citation>
    <scope>NUCLEOTIDE SEQUENCE</scope>
    <source>
        <strain evidence="15">HLG_WM_MAG_08</strain>
    </source>
</reference>
<evidence type="ECO:0000256" key="4">
    <source>
        <dbReference type="ARBA" id="ARBA00022679"/>
    </source>
</evidence>
<evidence type="ECO:0000256" key="3">
    <source>
        <dbReference type="ARBA" id="ARBA00022553"/>
    </source>
</evidence>
<dbReference type="EC" id="2.7.13.3" evidence="2"/>
<evidence type="ECO:0000256" key="8">
    <source>
        <dbReference type="ARBA" id="ARBA00023012"/>
    </source>
</evidence>
<dbReference type="InterPro" id="IPR036097">
    <property type="entry name" value="HisK_dim/P_sf"/>
</dbReference>
<evidence type="ECO:0000256" key="5">
    <source>
        <dbReference type="ARBA" id="ARBA00022741"/>
    </source>
</evidence>
<evidence type="ECO:0000256" key="10">
    <source>
        <dbReference type="ARBA" id="ARBA00068150"/>
    </source>
</evidence>
<dbReference type="FunFam" id="1.10.287.130:FF:000002">
    <property type="entry name" value="Two-component osmosensing histidine kinase"/>
    <property type="match status" value="1"/>
</dbReference>
<dbReference type="PROSITE" id="PS50110">
    <property type="entry name" value="RESPONSE_REGULATORY"/>
    <property type="match status" value="1"/>
</dbReference>
<dbReference type="CDD" id="cd17546">
    <property type="entry name" value="REC_hyHK_CKI1_RcsC-like"/>
    <property type="match status" value="1"/>
</dbReference>
<dbReference type="InterPro" id="IPR004358">
    <property type="entry name" value="Sig_transdc_His_kin-like_C"/>
</dbReference>
<name>A0A6S6SCZ1_9GAMM</name>
<dbReference type="CDD" id="cd16922">
    <property type="entry name" value="HATPase_EvgS-ArcB-TorS-like"/>
    <property type="match status" value="1"/>
</dbReference>
<dbReference type="Gene3D" id="3.40.50.2300">
    <property type="match status" value="1"/>
</dbReference>
<comment type="subunit">
    <text evidence="9">At low DSF concentrations, interacts with RpfF.</text>
</comment>
<evidence type="ECO:0000259" key="13">
    <source>
        <dbReference type="PROSITE" id="PS50109"/>
    </source>
</evidence>
<feature type="domain" description="Histidine kinase" evidence="13">
    <location>
        <begin position="77"/>
        <end position="295"/>
    </location>
</feature>
<keyword evidence="5" id="KW-0547">Nucleotide-binding</keyword>
<organism evidence="15">
    <name type="scientific">uncultured Thiotrichaceae bacterium</name>
    <dbReference type="NCBI Taxonomy" id="298394"/>
    <lineage>
        <taxon>Bacteria</taxon>
        <taxon>Pseudomonadati</taxon>
        <taxon>Pseudomonadota</taxon>
        <taxon>Gammaproteobacteria</taxon>
        <taxon>Thiotrichales</taxon>
        <taxon>Thiotrichaceae</taxon>
        <taxon>environmental samples</taxon>
    </lineage>
</organism>
<evidence type="ECO:0000256" key="1">
    <source>
        <dbReference type="ARBA" id="ARBA00000085"/>
    </source>
</evidence>
<feature type="coiled-coil region" evidence="12">
    <location>
        <begin position="4"/>
        <end position="56"/>
    </location>
</feature>
<evidence type="ECO:0000256" key="12">
    <source>
        <dbReference type="SAM" id="Coils"/>
    </source>
</evidence>
<gene>
    <name evidence="15" type="ORF">HELGO_WM28188</name>
</gene>
<dbReference type="AlphaFoldDB" id="A0A6S6SCZ1"/>
<proteinExistence type="predicted"/>
<dbReference type="SMART" id="SM00388">
    <property type="entry name" value="HisKA"/>
    <property type="match status" value="1"/>
</dbReference>
<sequence>MDQLVRLQRRLEREKKARKMAEMLLEAKSAELYEVNQELRSLADSLENQVAVRTEELSVATDRAMDANRAKSAFLAAMSHEIRTPMNGIIGITSLLKDTELDDGQHHQVDTILHSAQSLLTIINDILDISRLDAGKLELIQEPFQLGASLPSITETLGVIAAQKELDLFIITAADVPDAMAGDVLRLRQVLMNLIGNAIKFTATGEVVLRITLADKANFVRFAIQDSGVGIPEEKIHGLFKAFSQINSYDQHNNSGTGLGLAISRQLVELMGGEIGVESELRGGSTFWFEVPLLAYEEPLSGVPLLSLATTDCIVFDKNQIHRTLLIEQLTYMGVACREAGSAAELAVLFKQSVPEWLIIIPDSFTGRELSSVDAMLRRSGELPDRQLLRVGRIINQTMQYNDLFSAIPDVQCTALYRPVSYDKLGVLLSDQPKDQKNQHINSVRSVTARLPRPVRAESRQLASPDAPHSGPEYQPLGTMAESVDHQSVTILVVEDHGINRMVAKGMLKKLGHETVFAYDGYEALKLLEERRDDFDLIFMDIQMPGISGIETTRRIKASWPEMTTPIIALTANAMKGDEAEYFQVGMVEYLTKPIQLEVLREAINKWCPVEVQTV</sequence>
<keyword evidence="6" id="KW-0418">Kinase</keyword>
<evidence type="ECO:0000256" key="9">
    <source>
        <dbReference type="ARBA" id="ARBA00064003"/>
    </source>
</evidence>
<dbReference type="InterPro" id="IPR036890">
    <property type="entry name" value="HATPase_C_sf"/>
</dbReference>
<evidence type="ECO:0000313" key="15">
    <source>
        <dbReference type="EMBL" id="CAA6801182.1"/>
    </source>
</evidence>
<keyword evidence="4" id="KW-0808">Transferase</keyword>
<keyword evidence="7" id="KW-0067">ATP-binding</keyword>
<dbReference type="GO" id="GO:0005524">
    <property type="term" value="F:ATP binding"/>
    <property type="evidence" value="ECO:0007669"/>
    <property type="project" value="UniProtKB-KW"/>
</dbReference>
<dbReference type="Pfam" id="PF02518">
    <property type="entry name" value="HATPase_c"/>
    <property type="match status" value="1"/>
</dbReference>
<evidence type="ECO:0000259" key="14">
    <source>
        <dbReference type="PROSITE" id="PS50110"/>
    </source>
</evidence>
<keyword evidence="12" id="KW-0175">Coiled coil</keyword>
<dbReference type="InterPro" id="IPR003594">
    <property type="entry name" value="HATPase_dom"/>
</dbReference>
<dbReference type="InterPro" id="IPR001789">
    <property type="entry name" value="Sig_transdc_resp-reg_receiver"/>
</dbReference>
<protein>
    <recommendedName>
        <fullName evidence="10">Sensory/regulatory protein RpfC</fullName>
        <ecNumber evidence="2">2.7.13.3</ecNumber>
    </recommendedName>
</protein>
<comment type="catalytic activity">
    <reaction evidence="1">
        <text>ATP + protein L-histidine = ADP + protein N-phospho-L-histidine.</text>
        <dbReference type="EC" id="2.7.13.3"/>
    </reaction>
</comment>
<evidence type="ECO:0000256" key="6">
    <source>
        <dbReference type="ARBA" id="ARBA00022777"/>
    </source>
</evidence>
<dbReference type="Gene3D" id="3.30.565.10">
    <property type="entry name" value="Histidine kinase-like ATPase, C-terminal domain"/>
    <property type="match status" value="1"/>
</dbReference>
<dbReference type="Pfam" id="PF00512">
    <property type="entry name" value="HisKA"/>
    <property type="match status" value="1"/>
</dbReference>
<dbReference type="PROSITE" id="PS50109">
    <property type="entry name" value="HIS_KIN"/>
    <property type="match status" value="1"/>
</dbReference>
<dbReference type="InterPro" id="IPR011006">
    <property type="entry name" value="CheY-like_superfamily"/>
</dbReference>
<dbReference type="CDD" id="cd00082">
    <property type="entry name" value="HisKA"/>
    <property type="match status" value="1"/>
</dbReference>
<dbReference type="FunFam" id="3.30.565.10:FF:000010">
    <property type="entry name" value="Sensor histidine kinase RcsC"/>
    <property type="match status" value="1"/>
</dbReference>
<dbReference type="PRINTS" id="PR00344">
    <property type="entry name" value="BCTRLSENSOR"/>
</dbReference>
<keyword evidence="3 11" id="KW-0597">Phosphoprotein</keyword>
<dbReference type="InterPro" id="IPR003661">
    <property type="entry name" value="HisK_dim/P_dom"/>
</dbReference>
<dbReference type="PANTHER" id="PTHR45339:SF1">
    <property type="entry name" value="HYBRID SIGNAL TRANSDUCTION HISTIDINE KINASE J"/>
    <property type="match status" value="1"/>
</dbReference>
<dbReference type="GO" id="GO:0000155">
    <property type="term" value="F:phosphorelay sensor kinase activity"/>
    <property type="evidence" value="ECO:0007669"/>
    <property type="project" value="InterPro"/>
</dbReference>
<evidence type="ECO:0000256" key="2">
    <source>
        <dbReference type="ARBA" id="ARBA00012438"/>
    </source>
</evidence>
<evidence type="ECO:0000256" key="7">
    <source>
        <dbReference type="ARBA" id="ARBA00022840"/>
    </source>
</evidence>
<dbReference type="SUPFAM" id="SSF55874">
    <property type="entry name" value="ATPase domain of HSP90 chaperone/DNA topoisomerase II/histidine kinase"/>
    <property type="match status" value="1"/>
</dbReference>
<dbReference type="SUPFAM" id="SSF52172">
    <property type="entry name" value="CheY-like"/>
    <property type="match status" value="1"/>
</dbReference>
<keyword evidence="8" id="KW-0902">Two-component regulatory system</keyword>
<dbReference type="PANTHER" id="PTHR45339">
    <property type="entry name" value="HYBRID SIGNAL TRANSDUCTION HISTIDINE KINASE J"/>
    <property type="match status" value="1"/>
</dbReference>
<dbReference type="SMART" id="SM00448">
    <property type="entry name" value="REC"/>
    <property type="match status" value="1"/>
</dbReference>
<accession>A0A6S6SCZ1</accession>